<accession>A0AAP0CVU2</accession>
<feature type="repeat" description="PPR" evidence="3">
    <location>
        <begin position="205"/>
        <end position="239"/>
    </location>
</feature>
<protein>
    <recommendedName>
        <fullName evidence="7">Pentatricopeptide repeat-containing protein</fullName>
    </recommendedName>
</protein>
<organism evidence="5 6">
    <name type="scientific">Deinandra increscens subsp. villosa</name>
    <dbReference type="NCBI Taxonomy" id="3103831"/>
    <lineage>
        <taxon>Eukaryota</taxon>
        <taxon>Viridiplantae</taxon>
        <taxon>Streptophyta</taxon>
        <taxon>Embryophyta</taxon>
        <taxon>Tracheophyta</taxon>
        <taxon>Spermatophyta</taxon>
        <taxon>Magnoliopsida</taxon>
        <taxon>eudicotyledons</taxon>
        <taxon>Gunneridae</taxon>
        <taxon>Pentapetalae</taxon>
        <taxon>asterids</taxon>
        <taxon>campanulids</taxon>
        <taxon>Asterales</taxon>
        <taxon>Asteraceae</taxon>
        <taxon>Asteroideae</taxon>
        <taxon>Heliantheae alliance</taxon>
        <taxon>Madieae</taxon>
        <taxon>Madiinae</taxon>
        <taxon>Deinandra</taxon>
    </lineage>
</organism>
<evidence type="ECO:0000313" key="6">
    <source>
        <dbReference type="Proteomes" id="UP001408789"/>
    </source>
</evidence>
<evidence type="ECO:0000313" key="5">
    <source>
        <dbReference type="EMBL" id="KAK9061415.1"/>
    </source>
</evidence>
<comment type="caution">
    <text evidence="5">The sequence shown here is derived from an EMBL/GenBank/DDBJ whole genome shotgun (WGS) entry which is preliminary data.</text>
</comment>
<gene>
    <name evidence="5" type="ORF">SSX86_018596</name>
</gene>
<keyword evidence="6" id="KW-1185">Reference proteome</keyword>
<reference evidence="5 6" key="1">
    <citation type="submission" date="2024-04" db="EMBL/GenBank/DDBJ databases">
        <title>The reference genome of an endangered Asteraceae, Deinandra increscens subsp. villosa, native to the Central Coast of California.</title>
        <authorList>
            <person name="Guilliams M."/>
            <person name="Hasenstab-Lehman K."/>
            <person name="Meyer R."/>
            <person name="Mcevoy S."/>
        </authorList>
    </citation>
    <scope>NUCLEOTIDE SEQUENCE [LARGE SCALE GENOMIC DNA]</scope>
    <source>
        <tissue evidence="5">Leaf</tissue>
    </source>
</reference>
<feature type="repeat" description="PPR" evidence="3">
    <location>
        <begin position="345"/>
        <end position="379"/>
    </location>
</feature>
<feature type="repeat" description="PPR" evidence="3">
    <location>
        <begin position="275"/>
        <end position="309"/>
    </location>
</feature>
<dbReference type="PANTHER" id="PTHR47447:SF28">
    <property type="entry name" value="PENTACOTRIPEPTIDE-REPEAT REGION OF PRORP DOMAIN-CONTAINING PROTEIN"/>
    <property type="match status" value="1"/>
</dbReference>
<name>A0AAP0CVU2_9ASTR</name>
<dbReference type="Proteomes" id="UP001408789">
    <property type="component" value="Unassembled WGS sequence"/>
</dbReference>
<sequence length="488" mass="56738">MKMASSRHIAASKPRLLKHLFFPNFSPTSKPLHRFSSSSSTNDPKSPPLSTPKPQPHIIIQDQNPTPPPNNKIEDAICRIMQDDDWSTGLQTSIRDLVPLFDHNLVSNVLNRIPNNRALEFFQWVESSGFKHDKETHVKIIYNLCRDRRFDEAKKILLSKKGFDYSEYLFIHLIRCYANSNRKWDTVKNCVNIFLKMEELGVPRTTRTYGSLLEVMIRCNKYKMAEKFYNKMLSEGIIPSQHTYRLMILGFCRSSIVETANQYFQDMKSRNFPPSFVHYNAMINGYVQVKKMEEAEKLFIEMKGREIEPFLDTYNSMINGYTRVKRLVDAENLLAEMKSRNMEPNFITYNTMVNGYALVGKMGDAKKLVLEMKERSIEPDLVTYVTMIRGYVTANMVDDALEMVEEMKGKRFGEEVDVNLCLGVLNDECDVEKMCESQRNVLRVVEEYVERVDLLAMRDAARELSELARKRVVDRRGHMKMESETQTV</sequence>
<comment type="similarity">
    <text evidence="1">Belongs to the PPR family. P subfamily.</text>
</comment>
<dbReference type="Pfam" id="PF13812">
    <property type="entry name" value="PPR_3"/>
    <property type="match status" value="1"/>
</dbReference>
<dbReference type="EMBL" id="JBCNJP010000019">
    <property type="protein sequence ID" value="KAK9061415.1"/>
    <property type="molecule type" value="Genomic_DNA"/>
</dbReference>
<evidence type="ECO:0000256" key="4">
    <source>
        <dbReference type="SAM" id="MobiDB-lite"/>
    </source>
</evidence>
<feature type="repeat" description="PPR" evidence="3">
    <location>
        <begin position="310"/>
        <end position="344"/>
    </location>
</feature>
<feature type="region of interest" description="Disordered" evidence="4">
    <location>
        <begin position="32"/>
        <end position="69"/>
    </location>
</feature>
<evidence type="ECO:0008006" key="7">
    <source>
        <dbReference type="Google" id="ProtNLM"/>
    </source>
</evidence>
<evidence type="ECO:0000256" key="1">
    <source>
        <dbReference type="ARBA" id="ARBA00007626"/>
    </source>
</evidence>
<dbReference type="Gene3D" id="1.25.40.10">
    <property type="entry name" value="Tetratricopeptide repeat domain"/>
    <property type="match status" value="2"/>
</dbReference>
<dbReference type="NCBIfam" id="TIGR00756">
    <property type="entry name" value="PPR"/>
    <property type="match status" value="6"/>
</dbReference>
<feature type="compositionally biased region" description="Pro residues" evidence="4">
    <location>
        <begin position="45"/>
        <end position="55"/>
    </location>
</feature>
<proteinExistence type="inferred from homology"/>
<dbReference type="PROSITE" id="PS51375">
    <property type="entry name" value="PPR"/>
    <property type="match status" value="6"/>
</dbReference>
<feature type="repeat" description="PPR" evidence="3">
    <location>
        <begin position="240"/>
        <end position="274"/>
    </location>
</feature>
<feature type="repeat" description="PPR" evidence="3">
    <location>
        <begin position="380"/>
        <end position="414"/>
    </location>
</feature>
<dbReference type="AlphaFoldDB" id="A0AAP0CVU2"/>
<keyword evidence="2" id="KW-0677">Repeat</keyword>
<dbReference type="InterPro" id="IPR002885">
    <property type="entry name" value="PPR_rpt"/>
</dbReference>
<dbReference type="Pfam" id="PF13041">
    <property type="entry name" value="PPR_2"/>
    <property type="match status" value="2"/>
</dbReference>
<evidence type="ECO:0000256" key="3">
    <source>
        <dbReference type="PROSITE-ProRule" id="PRU00708"/>
    </source>
</evidence>
<dbReference type="PANTHER" id="PTHR47447">
    <property type="entry name" value="OS03G0856100 PROTEIN"/>
    <property type="match status" value="1"/>
</dbReference>
<dbReference type="InterPro" id="IPR011990">
    <property type="entry name" value="TPR-like_helical_dom_sf"/>
</dbReference>
<evidence type="ECO:0000256" key="2">
    <source>
        <dbReference type="ARBA" id="ARBA00022737"/>
    </source>
</evidence>